<proteinExistence type="predicted"/>
<dbReference type="CDD" id="cd06222">
    <property type="entry name" value="RNase_H_like"/>
    <property type="match status" value="1"/>
</dbReference>
<dbReference type="Gene3D" id="3.30.420.10">
    <property type="entry name" value="Ribonuclease H-like superfamily/Ribonuclease H"/>
    <property type="match status" value="1"/>
</dbReference>
<reference evidence="2" key="1">
    <citation type="submission" date="2023-05" db="EMBL/GenBank/DDBJ databases">
        <title>Genome and transcriptome analyses reveal genes involved in the formation of fine ridges on petal epidermal cells in Hibiscus trionum.</title>
        <authorList>
            <person name="Koshimizu S."/>
            <person name="Masuda S."/>
            <person name="Ishii T."/>
            <person name="Shirasu K."/>
            <person name="Hoshino A."/>
            <person name="Arita M."/>
        </authorList>
    </citation>
    <scope>NUCLEOTIDE SEQUENCE</scope>
    <source>
        <strain evidence="2">Hamamatsu line</strain>
    </source>
</reference>
<organism evidence="2 3">
    <name type="scientific">Hibiscus trionum</name>
    <name type="common">Flower of an hour</name>
    <dbReference type="NCBI Taxonomy" id="183268"/>
    <lineage>
        <taxon>Eukaryota</taxon>
        <taxon>Viridiplantae</taxon>
        <taxon>Streptophyta</taxon>
        <taxon>Embryophyta</taxon>
        <taxon>Tracheophyta</taxon>
        <taxon>Spermatophyta</taxon>
        <taxon>Magnoliopsida</taxon>
        <taxon>eudicotyledons</taxon>
        <taxon>Gunneridae</taxon>
        <taxon>Pentapetalae</taxon>
        <taxon>rosids</taxon>
        <taxon>malvids</taxon>
        <taxon>Malvales</taxon>
        <taxon>Malvaceae</taxon>
        <taxon>Malvoideae</taxon>
        <taxon>Hibiscus</taxon>
    </lineage>
</organism>
<dbReference type="InterPro" id="IPR012337">
    <property type="entry name" value="RNaseH-like_sf"/>
</dbReference>
<dbReference type="PROSITE" id="PS50879">
    <property type="entry name" value="RNASE_H_1"/>
    <property type="match status" value="1"/>
</dbReference>
<dbReference type="PANTHER" id="PTHR36617:SF5">
    <property type="entry name" value="OS05G0421675 PROTEIN"/>
    <property type="match status" value="1"/>
</dbReference>
<keyword evidence="3" id="KW-1185">Reference proteome</keyword>
<dbReference type="Pfam" id="PF13456">
    <property type="entry name" value="RVT_3"/>
    <property type="match status" value="1"/>
</dbReference>
<feature type="domain" description="RNase H type-1" evidence="1">
    <location>
        <begin position="354"/>
        <end position="486"/>
    </location>
</feature>
<dbReference type="InterPro" id="IPR036397">
    <property type="entry name" value="RNaseH_sf"/>
</dbReference>
<dbReference type="OrthoDB" id="1628043at2759"/>
<dbReference type="GO" id="GO:0004523">
    <property type="term" value="F:RNA-DNA hybrid ribonuclease activity"/>
    <property type="evidence" value="ECO:0007669"/>
    <property type="project" value="InterPro"/>
</dbReference>
<dbReference type="EMBL" id="BSYR01000056">
    <property type="protein sequence ID" value="GMJ10130.1"/>
    <property type="molecule type" value="Genomic_DNA"/>
</dbReference>
<dbReference type="InterPro" id="IPR002156">
    <property type="entry name" value="RNaseH_domain"/>
</dbReference>
<gene>
    <name evidence="2" type="ORF">HRI_004682200</name>
</gene>
<comment type="caution">
    <text evidence="2">The sequence shown here is derived from an EMBL/GenBank/DDBJ whole genome shotgun (WGS) entry which is preliminary data.</text>
</comment>
<dbReference type="InterPro" id="IPR026960">
    <property type="entry name" value="RVT-Znf"/>
</dbReference>
<evidence type="ECO:0000259" key="1">
    <source>
        <dbReference type="PROSITE" id="PS50879"/>
    </source>
</evidence>
<sequence>MCSKYDLNPRSLTIGNNRHRLASWQWRDIINSTGATDRVGEVFRANSRLQVGDGVNILFWSDCWIRNMTLRDRFPRIYALACNKSGTVVEFGRKVVSSWRWEIKLRRPLFGWEIAQWDEFLATINSLNSDGYENDCLIWKGTGDGQFSVGSFYKLIENENPTDNFWKISVWNGLAPPRVEFFLWQVICNRLAVKSELLKRGIGAVDSSGCPLCNTANESVTHLFLACEASWKLWMLIIAEWNLNFVIPGDVRTLLTLWFANPLNENDKSVWFLIPSAVLWSLWLHRNEVVFRKIKPDVNSLFFVVKTRIATWYCARFPSFQVSMNDIVNNLRYADGRFCSTSKGADSNRWRPPEEGFIKVNVDGAMLADRGAGGIGGLARDHMKRILFQFSEGCGPGPPVLAELLAIKRGLELLLSEQSCNRGRPIIESDSSLAINWINKNDDCPAVFSRLVNDIAEVGKSRGCIFSIIPRVRNIDADALAKTGIG</sequence>
<dbReference type="GO" id="GO:0003676">
    <property type="term" value="F:nucleic acid binding"/>
    <property type="evidence" value="ECO:0007669"/>
    <property type="project" value="InterPro"/>
</dbReference>
<evidence type="ECO:0000313" key="3">
    <source>
        <dbReference type="Proteomes" id="UP001165190"/>
    </source>
</evidence>
<dbReference type="InterPro" id="IPR044730">
    <property type="entry name" value="RNase_H-like_dom_plant"/>
</dbReference>
<protein>
    <recommendedName>
        <fullName evidence="1">RNase H type-1 domain-containing protein</fullName>
    </recommendedName>
</protein>
<name>A0A9W7J8T3_HIBTR</name>
<evidence type="ECO:0000313" key="2">
    <source>
        <dbReference type="EMBL" id="GMJ10130.1"/>
    </source>
</evidence>
<dbReference type="Proteomes" id="UP001165190">
    <property type="component" value="Unassembled WGS sequence"/>
</dbReference>
<dbReference type="Pfam" id="PF13966">
    <property type="entry name" value="zf-RVT"/>
    <property type="match status" value="1"/>
</dbReference>
<dbReference type="AlphaFoldDB" id="A0A9W7J8T3"/>
<accession>A0A9W7J8T3</accession>
<dbReference type="PANTHER" id="PTHR36617">
    <property type="entry name" value="PROTEIN, PUTATIVE-RELATED"/>
    <property type="match status" value="1"/>
</dbReference>
<dbReference type="SUPFAM" id="SSF53098">
    <property type="entry name" value="Ribonuclease H-like"/>
    <property type="match status" value="1"/>
</dbReference>